<evidence type="ECO:0000313" key="1">
    <source>
        <dbReference type="EMBL" id="CAI2375722.1"/>
    </source>
</evidence>
<dbReference type="Proteomes" id="UP001295684">
    <property type="component" value="Unassembled WGS sequence"/>
</dbReference>
<sequence>MFHYLQNSSRNQPLDSPTEEEYWDKIAQESIKLEGALSIHLKECEVLQLKAWYGVYKAFFDSWATFERSRSMNLNFAQPQHLKVSKKMKSLTLPSLRTVNWLNVSFTRKWKDAFFKKCFLSRIQCFSVSLNELSDSRRLLLRLSQVSYKVTKVITFYFLIINESQMKRLMMLVKHIMKVRLSSCKLNFVEVIDLSKCLRRTTIEELHTSDCARSIFSNWVNKPEGFSNFIESLSKSDLKSSLQKFHLDETQLDKDFAKEVFLKNKFKDVMLVKKYR</sequence>
<gene>
    <name evidence="1" type="ORF">ECRASSUSDP1_LOCUS17086</name>
</gene>
<dbReference type="AlphaFoldDB" id="A0AAD1XN70"/>
<dbReference type="InterPro" id="IPR032675">
    <property type="entry name" value="LRR_dom_sf"/>
</dbReference>
<keyword evidence="2" id="KW-1185">Reference proteome</keyword>
<dbReference type="EMBL" id="CAMPGE010017217">
    <property type="protein sequence ID" value="CAI2375722.1"/>
    <property type="molecule type" value="Genomic_DNA"/>
</dbReference>
<accession>A0AAD1XN70</accession>
<evidence type="ECO:0000313" key="2">
    <source>
        <dbReference type="Proteomes" id="UP001295684"/>
    </source>
</evidence>
<comment type="caution">
    <text evidence="1">The sequence shown here is derived from an EMBL/GenBank/DDBJ whole genome shotgun (WGS) entry which is preliminary data.</text>
</comment>
<dbReference type="Gene3D" id="3.80.10.10">
    <property type="entry name" value="Ribonuclease Inhibitor"/>
    <property type="match status" value="1"/>
</dbReference>
<protein>
    <submittedName>
        <fullName evidence="1">Uncharacterized protein</fullName>
    </submittedName>
</protein>
<reference evidence="1" key="1">
    <citation type="submission" date="2023-07" db="EMBL/GenBank/DDBJ databases">
        <authorList>
            <consortium name="AG Swart"/>
            <person name="Singh M."/>
            <person name="Singh A."/>
            <person name="Seah K."/>
            <person name="Emmerich C."/>
        </authorList>
    </citation>
    <scope>NUCLEOTIDE SEQUENCE</scope>
    <source>
        <strain evidence="1">DP1</strain>
    </source>
</reference>
<name>A0AAD1XN70_EUPCR</name>
<organism evidence="1 2">
    <name type="scientific">Euplotes crassus</name>
    <dbReference type="NCBI Taxonomy" id="5936"/>
    <lineage>
        <taxon>Eukaryota</taxon>
        <taxon>Sar</taxon>
        <taxon>Alveolata</taxon>
        <taxon>Ciliophora</taxon>
        <taxon>Intramacronucleata</taxon>
        <taxon>Spirotrichea</taxon>
        <taxon>Hypotrichia</taxon>
        <taxon>Euplotida</taxon>
        <taxon>Euplotidae</taxon>
        <taxon>Moneuplotes</taxon>
    </lineage>
</organism>
<proteinExistence type="predicted"/>